<protein>
    <submittedName>
        <fullName evidence="2">Uncharacterized protein</fullName>
    </submittedName>
</protein>
<proteinExistence type="predicted"/>
<feature type="region of interest" description="Disordered" evidence="1">
    <location>
        <begin position="118"/>
        <end position="139"/>
    </location>
</feature>
<name>A0A0A9Z3S7_LYGHE</name>
<evidence type="ECO:0000256" key="1">
    <source>
        <dbReference type="SAM" id="MobiDB-lite"/>
    </source>
</evidence>
<reference evidence="2" key="2">
    <citation type="submission" date="2014-07" db="EMBL/GenBank/DDBJ databases">
        <authorList>
            <person name="Hull J."/>
        </authorList>
    </citation>
    <scope>NUCLEOTIDE SEQUENCE</scope>
</reference>
<feature type="non-terminal residue" evidence="2">
    <location>
        <position position="1"/>
    </location>
</feature>
<dbReference type="EMBL" id="GBHO01005083">
    <property type="protein sequence ID" value="JAG38521.1"/>
    <property type="molecule type" value="Transcribed_RNA"/>
</dbReference>
<gene>
    <name evidence="2" type="ORF">CM83_9078</name>
</gene>
<reference evidence="2" key="1">
    <citation type="journal article" date="2014" name="PLoS ONE">
        <title>Transcriptome-Based Identification of ABC Transporters in the Western Tarnished Plant Bug Lygus hesperus.</title>
        <authorList>
            <person name="Hull J.J."/>
            <person name="Chaney K."/>
            <person name="Geib S.M."/>
            <person name="Fabrick J.A."/>
            <person name="Brent C.S."/>
            <person name="Walsh D."/>
            <person name="Lavine L.C."/>
        </authorList>
    </citation>
    <scope>NUCLEOTIDE SEQUENCE</scope>
</reference>
<sequence>LLNRTTVHTCTPHTTQLPPETQNSFWISIYLVNDKGKQWSETATVAVQVQGGDTELHSSSKYIQAHYANVDGVLKVRWMHPLTHVWSTCTVRAMKQLSSTVAEDAGPPSLLASLDTTVDDGEVDSGAGAPVEAMEDPAS</sequence>
<dbReference type="AlphaFoldDB" id="A0A0A9Z3S7"/>
<accession>A0A0A9Z3S7</accession>
<organism evidence="2">
    <name type="scientific">Lygus hesperus</name>
    <name type="common">Western plant bug</name>
    <dbReference type="NCBI Taxonomy" id="30085"/>
    <lineage>
        <taxon>Eukaryota</taxon>
        <taxon>Metazoa</taxon>
        <taxon>Ecdysozoa</taxon>
        <taxon>Arthropoda</taxon>
        <taxon>Hexapoda</taxon>
        <taxon>Insecta</taxon>
        <taxon>Pterygota</taxon>
        <taxon>Neoptera</taxon>
        <taxon>Paraneoptera</taxon>
        <taxon>Hemiptera</taxon>
        <taxon>Heteroptera</taxon>
        <taxon>Panheteroptera</taxon>
        <taxon>Cimicomorpha</taxon>
        <taxon>Miridae</taxon>
        <taxon>Mirini</taxon>
        <taxon>Lygus</taxon>
    </lineage>
</organism>
<evidence type="ECO:0000313" key="2">
    <source>
        <dbReference type="EMBL" id="JAG38521.1"/>
    </source>
</evidence>